<gene>
    <name evidence="1" type="ORF">V5E97_37295</name>
</gene>
<dbReference type="EMBL" id="CP155447">
    <property type="protein sequence ID" value="XBH03914.1"/>
    <property type="molecule type" value="Genomic_DNA"/>
</dbReference>
<name>A0AAU7CF77_9BACT</name>
<dbReference type="RefSeq" id="WP_406696656.1">
    <property type="nucleotide sequence ID" value="NZ_CP155447.1"/>
</dbReference>
<reference evidence="1" key="1">
    <citation type="submission" date="2024-05" db="EMBL/GenBank/DDBJ databases">
        <title>Planctomycetes of the genus Singulisphaera possess chitinolytic capabilities.</title>
        <authorList>
            <person name="Ivanova A."/>
        </authorList>
    </citation>
    <scope>NUCLEOTIDE SEQUENCE</scope>
    <source>
        <strain evidence="1">Ch08T</strain>
    </source>
</reference>
<dbReference type="AlphaFoldDB" id="A0AAU7CF77"/>
<sequence>MMHFEAGLPFPVELPVQDSEAEKSDDNQCNALPEHLQFRRASKQETAGNPAETTPDIEARANWNSLLISVKLRPERRVAS</sequence>
<organism evidence="1">
    <name type="scientific">Singulisphaera sp. Ch08</name>
    <dbReference type="NCBI Taxonomy" id="3120278"/>
    <lineage>
        <taxon>Bacteria</taxon>
        <taxon>Pseudomonadati</taxon>
        <taxon>Planctomycetota</taxon>
        <taxon>Planctomycetia</taxon>
        <taxon>Isosphaerales</taxon>
        <taxon>Isosphaeraceae</taxon>
        <taxon>Singulisphaera</taxon>
    </lineage>
</organism>
<accession>A0AAU7CF77</accession>
<evidence type="ECO:0000313" key="1">
    <source>
        <dbReference type="EMBL" id="XBH03914.1"/>
    </source>
</evidence>
<protein>
    <submittedName>
        <fullName evidence="1">Uncharacterized protein</fullName>
    </submittedName>
</protein>
<proteinExistence type="predicted"/>